<dbReference type="GO" id="GO:0016887">
    <property type="term" value="F:ATP hydrolysis activity"/>
    <property type="evidence" value="ECO:0007669"/>
    <property type="project" value="InterPro"/>
</dbReference>
<organism evidence="5 6">
    <name type="scientific">Campylobacter ureolyticus</name>
    <dbReference type="NCBI Taxonomy" id="827"/>
    <lineage>
        <taxon>Bacteria</taxon>
        <taxon>Pseudomonadati</taxon>
        <taxon>Campylobacterota</taxon>
        <taxon>Epsilonproteobacteria</taxon>
        <taxon>Campylobacterales</taxon>
        <taxon>Campylobacteraceae</taxon>
        <taxon>Campylobacter</taxon>
    </lineage>
</organism>
<dbReference type="InterPro" id="IPR053569">
    <property type="entry name" value="Tungstate_ABC_transporter"/>
</dbReference>
<dbReference type="GO" id="GO:0005524">
    <property type="term" value="F:ATP binding"/>
    <property type="evidence" value="ECO:0007669"/>
    <property type="project" value="UniProtKB-KW"/>
</dbReference>
<evidence type="ECO:0000256" key="1">
    <source>
        <dbReference type="ARBA" id="ARBA00022448"/>
    </source>
</evidence>
<evidence type="ECO:0000313" key="6">
    <source>
        <dbReference type="Proteomes" id="UP000234639"/>
    </source>
</evidence>
<reference evidence="5 6" key="1">
    <citation type="submission" date="2017-12" db="EMBL/GenBank/DDBJ databases">
        <title>Phylogenetic diversity of female urinary microbiome.</title>
        <authorList>
            <person name="Thomas-White K."/>
            <person name="Wolfe A.J."/>
        </authorList>
    </citation>
    <scope>NUCLEOTIDE SEQUENCE [LARGE SCALE GENOMIC DNA]</scope>
    <source>
        <strain evidence="5 6">UMB0112</strain>
    </source>
</reference>
<accession>A0A2I1NBY8</accession>
<proteinExistence type="predicted"/>
<dbReference type="CDD" id="cd03225">
    <property type="entry name" value="ABC_cobalt_CbiO_domain1"/>
    <property type="match status" value="1"/>
</dbReference>
<evidence type="ECO:0000259" key="4">
    <source>
        <dbReference type="PROSITE" id="PS50893"/>
    </source>
</evidence>
<dbReference type="PROSITE" id="PS50893">
    <property type="entry name" value="ABC_TRANSPORTER_2"/>
    <property type="match status" value="1"/>
</dbReference>
<dbReference type="NCBIfam" id="NF041774">
    <property type="entry name" value="tung_ATPbind_TupC"/>
    <property type="match status" value="1"/>
</dbReference>
<dbReference type="GO" id="GO:0055085">
    <property type="term" value="P:transmembrane transport"/>
    <property type="evidence" value="ECO:0007669"/>
    <property type="project" value="InterPro"/>
</dbReference>
<dbReference type="GO" id="GO:0016020">
    <property type="term" value="C:membrane"/>
    <property type="evidence" value="ECO:0007669"/>
    <property type="project" value="InterPro"/>
</dbReference>
<dbReference type="Proteomes" id="UP000234639">
    <property type="component" value="Unassembled WGS sequence"/>
</dbReference>
<keyword evidence="1" id="KW-0813">Transport</keyword>
<evidence type="ECO:0000256" key="2">
    <source>
        <dbReference type="ARBA" id="ARBA00022741"/>
    </source>
</evidence>
<keyword evidence="3 5" id="KW-0067">ATP-binding</keyword>
<sequence length="306" mass="34793">MKISNLTKIYNSHLVLDIKNLNIDTTKIIGLTGSNGSGKSTLLRIISGIEKPTTGSVDLNISKKDISILLPEPMLLKRSVRKNFKFVLKNNGLMSEFEKRVKQSLNYAGLDESFLDKKYYELSSGQTVRVAFALIIAIKNRLILLDEPTNSVDLQTARLFSKAIKELNLKHNCGFIIASHDEKWLSVLTDENIFLYNGKVAKFEYKNVFETKNGKINFGKNLNYKIPFKETRKVAIDPSKITLEKMPSQDFYKGLLHSISLINKNTLLVKIKFGDYLLKCHSSKNLDLKTGDEIYFKIENDAFEVI</sequence>
<gene>
    <name evidence="5" type="ORF">CYJ41_02905</name>
</gene>
<comment type="caution">
    <text evidence="5">The sequence shown here is derived from an EMBL/GenBank/DDBJ whole genome shotgun (WGS) entry which is preliminary data.</text>
</comment>
<protein>
    <submittedName>
        <fullName evidence="5">Tungsten ABC transporter ATP-binding protein</fullName>
    </submittedName>
</protein>
<dbReference type="AlphaFoldDB" id="A0A2I1NBY8"/>
<dbReference type="Pfam" id="PF00005">
    <property type="entry name" value="ABC_tran"/>
    <property type="match status" value="1"/>
</dbReference>
<dbReference type="PANTHER" id="PTHR43423">
    <property type="entry name" value="ABC TRANSPORTER I FAMILY MEMBER 17"/>
    <property type="match status" value="1"/>
</dbReference>
<dbReference type="EMBL" id="PKHU01000002">
    <property type="protein sequence ID" value="PKZ29856.1"/>
    <property type="molecule type" value="Genomic_DNA"/>
</dbReference>
<dbReference type="InterPro" id="IPR003439">
    <property type="entry name" value="ABC_transporter-like_ATP-bd"/>
</dbReference>
<feature type="domain" description="ABC transporter" evidence="4">
    <location>
        <begin position="1"/>
        <end position="222"/>
    </location>
</feature>
<dbReference type="InterPro" id="IPR003593">
    <property type="entry name" value="AAA+_ATPase"/>
</dbReference>
<dbReference type="InterPro" id="IPR027417">
    <property type="entry name" value="P-loop_NTPase"/>
</dbReference>
<dbReference type="RefSeq" id="WP_101636885.1">
    <property type="nucleotide sequence ID" value="NZ_JAPXGI010000001.1"/>
</dbReference>
<dbReference type="SUPFAM" id="SSF52540">
    <property type="entry name" value="P-loop containing nucleoside triphosphate hydrolases"/>
    <property type="match status" value="1"/>
</dbReference>
<dbReference type="Gene3D" id="3.40.50.300">
    <property type="entry name" value="P-loop containing nucleotide triphosphate hydrolases"/>
    <property type="match status" value="1"/>
</dbReference>
<dbReference type="SMART" id="SM00382">
    <property type="entry name" value="AAA"/>
    <property type="match status" value="1"/>
</dbReference>
<dbReference type="InterPro" id="IPR015856">
    <property type="entry name" value="ABC_transpr_CbiO/EcfA_su"/>
</dbReference>
<dbReference type="PANTHER" id="PTHR43423:SF1">
    <property type="entry name" value="ABC TRANSPORTER I FAMILY MEMBER 17"/>
    <property type="match status" value="1"/>
</dbReference>
<keyword evidence="2" id="KW-0547">Nucleotide-binding</keyword>
<name>A0A2I1NBY8_9BACT</name>
<evidence type="ECO:0000313" key="5">
    <source>
        <dbReference type="EMBL" id="PKZ29856.1"/>
    </source>
</evidence>
<evidence type="ECO:0000256" key="3">
    <source>
        <dbReference type="ARBA" id="ARBA00022840"/>
    </source>
</evidence>